<dbReference type="AlphaFoldDB" id="A0A2S9CY90"/>
<dbReference type="Proteomes" id="UP000238325">
    <property type="component" value="Unassembled WGS sequence"/>
</dbReference>
<name>A0A2S9CY90_CHRCI</name>
<dbReference type="EMBL" id="PCPP01000001">
    <property type="protein sequence ID" value="PRB85431.1"/>
    <property type="molecule type" value="Genomic_DNA"/>
</dbReference>
<proteinExistence type="predicted"/>
<evidence type="ECO:0000313" key="4">
    <source>
        <dbReference type="EMBL" id="PRB90849.1"/>
    </source>
</evidence>
<accession>A0A2S9CY90</accession>
<dbReference type="PANTHER" id="PTHR35149:SF1">
    <property type="entry name" value="DUF5655 DOMAIN-CONTAINING PROTEIN"/>
    <property type="match status" value="1"/>
</dbReference>
<dbReference type="InterPro" id="IPR011089">
    <property type="entry name" value="GmrSD_C"/>
</dbReference>
<evidence type="ECO:0008006" key="7">
    <source>
        <dbReference type="Google" id="ProtNLM"/>
    </source>
</evidence>
<dbReference type="EMBL" id="PCPH01000002">
    <property type="protein sequence ID" value="PRB90849.1"/>
    <property type="molecule type" value="Genomic_DNA"/>
</dbReference>
<evidence type="ECO:0000313" key="5">
    <source>
        <dbReference type="Proteomes" id="UP000238325"/>
    </source>
</evidence>
<evidence type="ECO:0000259" key="2">
    <source>
        <dbReference type="Pfam" id="PF07510"/>
    </source>
</evidence>
<feature type="domain" description="GmrSD restriction endonucleases C-terminal" evidence="2">
    <location>
        <begin position="470"/>
        <end position="581"/>
    </location>
</feature>
<gene>
    <name evidence="3" type="ORF">CQ022_04010</name>
    <name evidence="4" type="ORF">CQ033_08980</name>
</gene>
<reference evidence="5 6" key="1">
    <citation type="submission" date="2017-09" db="EMBL/GenBank/DDBJ databases">
        <title>Genomic, metabolic, and phenotypic characteristics of bacterial isolates from the natural microbiome of the model nematode Caenorhabditis elegans.</title>
        <authorList>
            <person name="Zimmermann J."/>
            <person name="Obeng N."/>
            <person name="Yang W."/>
            <person name="Obeng O."/>
            <person name="Kissoyan K."/>
            <person name="Pees B."/>
            <person name="Dirksen P."/>
            <person name="Hoppner M."/>
            <person name="Franke A."/>
            <person name="Rosenstiel P."/>
            <person name="Leippe M."/>
            <person name="Dierking K."/>
            <person name="Kaleta C."/>
            <person name="Schulenburg H."/>
        </authorList>
    </citation>
    <scope>NUCLEOTIDE SEQUENCE [LARGE SCALE GENOMIC DNA]</scope>
    <source>
        <strain evidence="3 6">MYb25</strain>
        <strain evidence="4 5">MYb44</strain>
    </source>
</reference>
<comment type="caution">
    <text evidence="3">The sequence shown here is derived from an EMBL/GenBank/DDBJ whole genome shotgun (WGS) entry which is preliminary data.</text>
</comment>
<protein>
    <recommendedName>
        <fullName evidence="7">DUF262 domain-containing protein</fullName>
    </recommendedName>
</protein>
<dbReference type="Proteomes" id="UP000238534">
    <property type="component" value="Unassembled WGS sequence"/>
</dbReference>
<evidence type="ECO:0000313" key="6">
    <source>
        <dbReference type="Proteomes" id="UP000238534"/>
    </source>
</evidence>
<evidence type="ECO:0000259" key="1">
    <source>
        <dbReference type="Pfam" id="PF03235"/>
    </source>
</evidence>
<keyword evidence="5" id="KW-1185">Reference proteome</keyword>
<dbReference type="InterPro" id="IPR004919">
    <property type="entry name" value="GmrSD_N"/>
</dbReference>
<sequence>MINPTLIERKKLSIQRYKYRHITNNILKFNMSITKSQTEKIGSIFNGNRFIIPSYQRKYSWTHTEIKALWQDIEESIKDEMKHFVGTLSFKENKSSGLSTDTIYEIIDGQQRITTIFILLKVLIDKISDEDLKKSQLLAFIGSKNSLKLQPLGIDGEFLNQLLFEPETIDAEIINRRSQRFMFSAKKLFTAFSNSLTATEIEQRIIFIRDNIEVLVFNVESQAQAVKMFSIINDRGLPLRILDKTKSILMLFSTLHLKEELNDNINNSFEKIFDAYDDLLVRRDKLGILSRLEENTIFTQHYYSSKKLFSSTWNNRDGADTIFDNLKVRCEELKERPDELKLFVSEYLEDFERFAVSYSNLIKEVETKDIYQKPFRYLEFTATLYPLLVRLYMQGKLNELLPNLETIEVRVYKLRGTNPIADMYWLSSHISEQNLTVEEIREYLIGFSEKFVNNHVFRTYLDGAIYANGAVKYILSEYCNDNHDIETYKDYQVEHIFSKDPNYDATSYGFAGDYDYEKNRLGNLSLLERGLNIGLGNLPPINKVDGYLKSTNTEITNLAGQIQKGNFDKTNVDNRRKEIIDFCILRFNLDNENRN</sequence>
<dbReference type="Pfam" id="PF03235">
    <property type="entry name" value="GmrSD_N"/>
    <property type="match status" value="1"/>
</dbReference>
<evidence type="ECO:0000313" key="3">
    <source>
        <dbReference type="EMBL" id="PRB85431.1"/>
    </source>
</evidence>
<dbReference type="PANTHER" id="PTHR35149">
    <property type="entry name" value="SLL5132 PROTEIN"/>
    <property type="match status" value="1"/>
</dbReference>
<organism evidence="3 6">
    <name type="scientific">Chryseobacterium culicis</name>
    <dbReference type="NCBI Taxonomy" id="680127"/>
    <lineage>
        <taxon>Bacteria</taxon>
        <taxon>Pseudomonadati</taxon>
        <taxon>Bacteroidota</taxon>
        <taxon>Flavobacteriia</taxon>
        <taxon>Flavobacteriales</taxon>
        <taxon>Weeksellaceae</taxon>
        <taxon>Chryseobacterium group</taxon>
        <taxon>Chryseobacterium</taxon>
    </lineage>
</organism>
<feature type="domain" description="GmrSD restriction endonucleases N-terminal" evidence="1">
    <location>
        <begin position="41"/>
        <end position="249"/>
    </location>
</feature>
<dbReference type="Pfam" id="PF07510">
    <property type="entry name" value="GmrSD_C"/>
    <property type="match status" value="1"/>
</dbReference>